<evidence type="ECO:0000313" key="3">
    <source>
        <dbReference type="Proteomes" id="UP001631993"/>
    </source>
</evidence>
<feature type="compositionally biased region" description="Basic and acidic residues" evidence="1">
    <location>
        <begin position="75"/>
        <end position="85"/>
    </location>
</feature>
<feature type="region of interest" description="Disordered" evidence="1">
    <location>
        <begin position="71"/>
        <end position="98"/>
    </location>
</feature>
<feature type="region of interest" description="Disordered" evidence="1">
    <location>
        <begin position="119"/>
        <end position="138"/>
    </location>
</feature>
<proteinExistence type="predicted"/>
<evidence type="ECO:0000256" key="1">
    <source>
        <dbReference type="SAM" id="MobiDB-lite"/>
    </source>
</evidence>
<comment type="caution">
    <text evidence="2">The sequence shown here is derived from an EMBL/GenBank/DDBJ whole genome shotgun (WGS) entry which is preliminary data.</text>
</comment>
<evidence type="ECO:0000313" key="2">
    <source>
        <dbReference type="EMBL" id="MFM9648855.1"/>
    </source>
</evidence>
<dbReference type="RefSeq" id="WP_369280548.1">
    <property type="nucleotide sequence ID" value="NZ_JBJVMW010000025.1"/>
</dbReference>
<keyword evidence="3" id="KW-1185">Reference proteome</keyword>
<protein>
    <recommendedName>
        <fullName evidence="4">Transposase</fullName>
    </recommendedName>
</protein>
<sequence>MARPDHEGIRTGTSVPLHGEGLVEDRRHSLDDGMHQAADTAAFHADSLLAHLCDDLLAHRAEAFVDDTALLAGRPPDDMTRRAPERGSASGREGPNPFSRFLITRCAAPAAPPRLCTGPSPFPPLHHHRAGSAKAVLP</sequence>
<organism evidence="2 3">
    <name type="scientific">Streptomyces galilaeus</name>
    <dbReference type="NCBI Taxonomy" id="33899"/>
    <lineage>
        <taxon>Bacteria</taxon>
        <taxon>Bacillati</taxon>
        <taxon>Actinomycetota</taxon>
        <taxon>Actinomycetes</taxon>
        <taxon>Kitasatosporales</taxon>
        <taxon>Streptomycetaceae</taxon>
        <taxon>Streptomyces</taxon>
    </lineage>
</organism>
<reference evidence="2 3" key="1">
    <citation type="submission" date="2024-12" db="EMBL/GenBank/DDBJ databases">
        <title>Forecasting of Potato common scab and diversities of Pathogenic streptomyces spp. in china.</title>
        <authorList>
            <person name="Handique U."/>
            <person name="Wu J."/>
        </authorList>
    </citation>
    <scope>NUCLEOTIDE SEQUENCE [LARGE SCALE GENOMIC DNA]</scope>
    <source>
        <strain evidence="2 3">ZRIMU1585</strain>
    </source>
</reference>
<gene>
    <name evidence="2" type="ORF">ACKI1S_22170</name>
</gene>
<dbReference type="Proteomes" id="UP001631993">
    <property type="component" value="Unassembled WGS sequence"/>
</dbReference>
<name>A0ABW9IMG4_STRGJ</name>
<dbReference type="EMBL" id="JBJVNE010000011">
    <property type="protein sequence ID" value="MFM9648855.1"/>
    <property type="molecule type" value="Genomic_DNA"/>
</dbReference>
<feature type="region of interest" description="Disordered" evidence="1">
    <location>
        <begin position="1"/>
        <end position="20"/>
    </location>
</feature>
<evidence type="ECO:0008006" key="4">
    <source>
        <dbReference type="Google" id="ProtNLM"/>
    </source>
</evidence>
<accession>A0ABW9IMG4</accession>